<keyword evidence="2" id="KW-0597">Phosphoprotein</keyword>
<dbReference type="PANTHER" id="PTHR45527">
    <property type="entry name" value="NONRIBOSOMAL PEPTIDE SYNTHETASE"/>
    <property type="match status" value="1"/>
</dbReference>
<evidence type="ECO:0000256" key="1">
    <source>
        <dbReference type="ARBA" id="ARBA00022450"/>
    </source>
</evidence>
<reference evidence="4 5" key="1">
    <citation type="journal article" date="2016" name="Front. Microbiol.">
        <title>Comprehensive Phylogenetic Analysis of Bovine Non-aureus Staphylococci Species Based on Whole-Genome Sequencing.</title>
        <authorList>
            <person name="Naushad S."/>
            <person name="Barkema H.W."/>
            <person name="Luby C."/>
            <person name="Condas L.A."/>
            <person name="Nobrega D.B."/>
            <person name="Carson D.A."/>
            <person name="De Buck J."/>
        </authorList>
    </citation>
    <scope>NUCLEOTIDE SEQUENCE [LARGE SCALE GENOMIC DNA]</scope>
    <source>
        <strain evidence="4 5">SNUC 3829</strain>
    </source>
</reference>
<evidence type="ECO:0000313" key="5">
    <source>
        <dbReference type="Proteomes" id="UP000241208"/>
    </source>
</evidence>
<proteinExistence type="predicted"/>
<dbReference type="GO" id="GO:0043041">
    <property type="term" value="P:amino acid activation for nonribosomal peptide biosynthetic process"/>
    <property type="evidence" value="ECO:0007669"/>
    <property type="project" value="TreeGrafter"/>
</dbReference>
<dbReference type="GO" id="GO:0005737">
    <property type="term" value="C:cytoplasm"/>
    <property type="evidence" value="ECO:0007669"/>
    <property type="project" value="TreeGrafter"/>
</dbReference>
<dbReference type="PANTHER" id="PTHR45527:SF1">
    <property type="entry name" value="FATTY ACID SYNTHASE"/>
    <property type="match status" value="1"/>
</dbReference>
<gene>
    <name evidence="4" type="ORF">BUY34_14105</name>
</gene>
<feature type="non-terminal residue" evidence="4">
    <location>
        <position position="1"/>
    </location>
</feature>
<dbReference type="SUPFAM" id="SSF56801">
    <property type="entry name" value="Acetyl-CoA synthetase-like"/>
    <property type="match status" value="1"/>
</dbReference>
<sequence length="160" mass="17549">HEVIPIGNPIANVHAHVINEDNKLMCIGVPGELCISGIAVTRGYLNRPELTAEKFIDNPFGDGKLYRTGDLAKWRGDGMVEYLGRMDEQVKIRGYRIELGEIESVLGKMSAITNVAVVAKPMAGSDLALCAYLVAEETLDFEAIKVALNQQLPEYMVPAY</sequence>
<evidence type="ECO:0000256" key="2">
    <source>
        <dbReference type="ARBA" id="ARBA00022553"/>
    </source>
</evidence>
<feature type="non-terminal residue" evidence="4">
    <location>
        <position position="160"/>
    </location>
</feature>
<comment type="caution">
    <text evidence="4">The sequence shown here is derived from an EMBL/GenBank/DDBJ whole genome shotgun (WGS) entry which is preliminary data.</text>
</comment>
<accession>A0A2T4LNC5</accession>
<dbReference type="Gene3D" id="3.40.50.12780">
    <property type="entry name" value="N-terminal domain of ligase-like"/>
    <property type="match status" value="1"/>
</dbReference>
<dbReference type="InterPro" id="IPR042099">
    <property type="entry name" value="ANL_N_sf"/>
</dbReference>
<dbReference type="EMBL" id="PYZR01000451">
    <property type="protein sequence ID" value="PTF54326.1"/>
    <property type="molecule type" value="Genomic_DNA"/>
</dbReference>
<dbReference type="InterPro" id="IPR025110">
    <property type="entry name" value="AMP-bd_C"/>
</dbReference>
<protein>
    <submittedName>
        <fullName evidence="4">Non-ribosomal peptide synthetase</fullName>
    </submittedName>
</protein>
<organism evidence="4 5">
    <name type="scientific">Staphylococcus cohnii</name>
    <dbReference type="NCBI Taxonomy" id="29382"/>
    <lineage>
        <taxon>Bacteria</taxon>
        <taxon>Bacillati</taxon>
        <taxon>Bacillota</taxon>
        <taxon>Bacilli</taxon>
        <taxon>Bacillales</taxon>
        <taxon>Staphylococcaceae</taxon>
        <taxon>Staphylococcus</taxon>
        <taxon>Staphylococcus cohnii species complex</taxon>
    </lineage>
</organism>
<dbReference type="GO" id="GO:0044550">
    <property type="term" value="P:secondary metabolite biosynthetic process"/>
    <property type="evidence" value="ECO:0007669"/>
    <property type="project" value="TreeGrafter"/>
</dbReference>
<evidence type="ECO:0000313" key="4">
    <source>
        <dbReference type="EMBL" id="PTF54326.1"/>
    </source>
</evidence>
<evidence type="ECO:0000259" key="3">
    <source>
        <dbReference type="Pfam" id="PF13193"/>
    </source>
</evidence>
<dbReference type="FunFam" id="2.30.38.10:FF:000001">
    <property type="entry name" value="Non-ribosomal peptide synthetase PvdI"/>
    <property type="match status" value="1"/>
</dbReference>
<dbReference type="Proteomes" id="UP000241208">
    <property type="component" value="Unassembled WGS sequence"/>
</dbReference>
<dbReference type="AlphaFoldDB" id="A0A2T4LNC5"/>
<name>A0A2T4LNC5_9STAP</name>
<feature type="domain" description="AMP-binding enzyme C-terminal" evidence="3">
    <location>
        <begin position="101"/>
        <end position="159"/>
    </location>
</feature>
<dbReference type="Gene3D" id="3.30.300.30">
    <property type="match status" value="1"/>
</dbReference>
<dbReference type="Pfam" id="PF13193">
    <property type="entry name" value="AMP-binding_C"/>
    <property type="match status" value="1"/>
</dbReference>
<dbReference type="InterPro" id="IPR045851">
    <property type="entry name" value="AMP-bd_C_sf"/>
</dbReference>
<dbReference type="GO" id="GO:0031177">
    <property type="term" value="F:phosphopantetheine binding"/>
    <property type="evidence" value="ECO:0007669"/>
    <property type="project" value="TreeGrafter"/>
</dbReference>
<keyword evidence="1" id="KW-0596">Phosphopantetheine</keyword>